<sequence>MSGLRLGQLLLALSVVAGAGGHALLKAVVASLPEAVPQFSADYLLRAGILGRLLLVGLLLAVSFGAWLGALRHLQLSYAYAMASASVVVVAVLAATFLNETVTPKAWLGLILIAFGCALVAPTGGPH</sequence>
<keyword evidence="2" id="KW-1003">Cell membrane</keyword>
<evidence type="ECO:0000256" key="9">
    <source>
        <dbReference type="ARBA" id="ARBA00023098"/>
    </source>
</evidence>
<keyword evidence="5" id="KW-0441">Lipid A biosynthesis</keyword>
<evidence type="ECO:0000256" key="1">
    <source>
        <dbReference type="ARBA" id="ARBA00004651"/>
    </source>
</evidence>
<dbReference type="PANTHER" id="PTHR30561:SF9">
    <property type="entry name" value="4-AMINO-4-DEOXY-L-ARABINOSE-PHOSPHOUNDECAPRENOL FLIPPASE SUBUNIT ARNF-RELATED"/>
    <property type="match status" value="1"/>
</dbReference>
<feature type="transmembrane region" description="Helical" evidence="11">
    <location>
        <begin position="49"/>
        <end position="71"/>
    </location>
</feature>
<dbReference type="InterPro" id="IPR000620">
    <property type="entry name" value="EamA_dom"/>
</dbReference>
<keyword evidence="9" id="KW-0443">Lipid metabolism</keyword>
<dbReference type="Pfam" id="PF00892">
    <property type="entry name" value="EamA"/>
    <property type="match status" value="1"/>
</dbReference>
<proteinExistence type="predicted"/>
<keyword evidence="7" id="KW-0448">Lipopolysaccharide biosynthesis</keyword>
<evidence type="ECO:0000256" key="7">
    <source>
        <dbReference type="ARBA" id="ARBA00022985"/>
    </source>
</evidence>
<dbReference type="GO" id="GO:0009245">
    <property type="term" value="P:lipid A biosynthetic process"/>
    <property type="evidence" value="ECO:0007669"/>
    <property type="project" value="UniProtKB-KW"/>
</dbReference>
<organism evidence="13">
    <name type="scientific">uncultured Sphingomonadaceae bacterium</name>
    <dbReference type="NCBI Taxonomy" id="169976"/>
    <lineage>
        <taxon>Bacteria</taxon>
        <taxon>Pseudomonadati</taxon>
        <taxon>Pseudomonadota</taxon>
        <taxon>Alphaproteobacteria</taxon>
        <taxon>Sphingomonadales</taxon>
        <taxon>Sphingomonadaceae</taxon>
        <taxon>environmental samples</taxon>
    </lineage>
</organism>
<dbReference type="PANTHER" id="PTHR30561">
    <property type="entry name" value="SMR FAMILY PROTON-DEPENDENT DRUG EFFLUX TRANSPORTER SUGE"/>
    <property type="match status" value="1"/>
</dbReference>
<evidence type="ECO:0000256" key="2">
    <source>
        <dbReference type="ARBA" id="ARBA00022475"/>
    </source>
</evidence>
<gene>
    <name evidence="13" type="ORF">AVDCRST_MAG39-1369</name>
</gene>
<keyword evidence="8 11" id="KW-1133">Transmembrane helix</keyword>
<dbReference type="GO" id="GO:0005886">
    <property type="term" value="C:plasma membrane"/>
    <property type="evidence" value="ECO:0007669"/>
    <property type="project" value="UniProtKB-SubCell"/>
</dbReference>
<feature type="transmembrane region" description="Helical" evidence="11">
    <location>
        <begin position="78"/>
        <end position="98"/>
    </location>
</feature>
<evidence type="ECO:0000256" key="6">
    <source>
        <dbReference type="ARBA" id="ARBA00022692"/>
    </source>
</evidence>
<evidence type="ECO:0000256" key="10">
    <source>
        <dbReference type="ARBA" id="ARBA00023136"/>
    </source>
</evidence>
<dbReference type="InterPro" id="IPR037185">
    <property type="entry name" value="EmrE-like"/>
</dbReference>
<keyword evidence="10 11" id="KW-0472">Membrane</keyword>
<evidence type="ECO:0000256" key="3">
    <source>
        <dbReference type="ARBA" id="ARBA00022516"/>
    </source>
</evidence>
<dbReference type="InterPro" id="IPR000390">
    <property type="entry name" value="Small_drug/metabolite_transptr"/>
</dbReference>
<dbReference type="GO" id="GO:0009103">
    <property type="term" value="P:lipopolysaccharide biosynthetic process"/>
    <property type="evidence" value="ECO:0007669"/>
    <property type="project" value="UniProtKB-KW"/>
</dbReference>
<dbReference type="EMBL" id="CADCVW010000054">
    <property type="protein sequence ID" value="CAA9500386.1"/>
    <property type="molecule type" value="Genomic_DNA"/>
</dbReference>
<evidence type="ECO:0000259" key="12">
    <source>
        <dbReference type="Pfam" id="PF00892"/>
    </source>
</evidence>
<keyword evidence="4" id="KW-0997">Cell inner membrane</keyword>
<protein>
    <recommendedName>
        <fullName evidence="12">EamA domain-containing protein</fullName>
    </recommendedName>
</protein>
<dbReference type="AlphaFoldDB" id="A0A6J4SJ34"/>
<evidence type="ECO:0000256" key="8">
    <source>
        <dbReference type="ARBA" id="ARBA00022989"/>
    </source>
</evidence>
<evidence type="ECO:0000256" key="4">
    <source>
        <dbReference type="ARBA" id="ARBA00022519"/>
    </source>
</evidence>
<comment type="subcellular location">
    <subcellularLocation>
        <location evidence="1">Cell membrane</location>
        <topology evidence="1">Multi-pass membrane protein</topology>
    </subcellularLocation>
</comment>
<accession>A0A6J4SJ34</accession>
<evidence type="ECO:0000256" key="11">
    <source>
        <dbReference type="SAM" id="Phobius"/>
    </source>
</evidence>
<evidence type="ECO:0000256" key="5">
    <source>
        <dbReference type="ARBA" id="ARBA00022556"/>
    </source>
</evidence>
<keyword evidence="6 11" id="KW-0812">Transmembrane</keyword>
<keyword evidence="3" id="KW-0444">Lipid biosynthesis</keyword>
<feature type="domain" description="EamA" evidence="12">
    <location>
        <begin position="44"/>
        <end position="120"/>
    </location>
</feature>
<dbReference type="Gene3D" id="1.10.3730.20">
    <property type="match status" value="1"/>
</dbReference>
<evidence type="ECO:0000313" key="13">
    <source>
        <dbReference type="EMBL" id="CAA9500386.1"/>
    </source>
</evidence>
<dbReference type="GO" id="GO:0022857">
    <property type="term" value="F:transmembrane transporter activity"/>
    <property type="evidence" value="ECO:0007669"/>
    <property type="project" value="InterPro"/>
</dbReference>
<feature type="transmembrane region" description="Helical" evidence="11">
    <location>
        <begin position="104"/>
        <end position="121"/>
    </location>
</feature>
<name>A0A6J4SJ34_9SPHN</name>
<reference evidence="13" key="1">
    <citation type="submission" date="2020-02" db="EMBL/GenBank/DDBJ databases">
        <authorList>
            <person name="Meier V. D."/>
        </authorList>
    </citation>
    <scope>NUCLEOTIDE SEQUENCE</scope>
    <source>
        <strain evidence="13">AVDCRST_MAG39</strain>
    </source>
</reference>
<dbReference type="SUPFAM" id="SSF103481">
    <property type="entry name" value="Multidrug resistance efflux transporter EmrE"/>
    <property type="match status" value="1"/>
</dbReference>